<dbReference type="RefSeq" id="WP_248669550.1">
    <property type="nucleotide sequence ID" value="NZ_JALPRX010000126.1"/>
</dbReference>
<keyword evidence="1" id="KW-0472">Membrane</keyword>
<dbReference type="PANTHER" id="PTHR40394:SF2">
    <property type="entry name" value="QUINOL:CYTOCHROME C OXIDOREDUCTASE MEMBRANE PROTEIN"/>
    <property type="match status" value="1"/>
</dbReference>
<organism evidence="2 3">
    <name type="scientific">Roseomonas acroporae</name>
    <dbReference type="NCBI Taxonomy" id="2937791"/>
    <lineage>
        <taxon>Bacteria</taxon>
        <taxon>Pseudomonadati</taxon>
        <taxon>Pseudomonadota</taxon>
        <taxon>Alphaproteobacteria</taxon>
        <taxon>Acetobacterales</taxon>
        <taxon>Roseomonadaceae</taxon>
        <taxon>Roseomonas</taxon>
    </lineage>
</organism>
<keyword evidence="1" id="KW-0812">Transmembrane</keyword>
<keyword evidence="1" id="KW-1133">Transmembrane helix</keyword>
<comment type="caution">
    <text evidence="2">The sequence shown here is derived from an EMBL/GenBank/DDBJ whole genome shotgun (WGS) entry which is preliminary data.</text>
</comment>
<dbReference type="AlphaFoldDB" id="A0A9X1YJZ2"/>
<accession>A0A9X1YJZ2</accession>
<gene>
    <name evidence="2" type="ORF">M0638_24320</name>
</gene>
<dbReference type="EMBL" id="JALPRX010000126">
    <property type="protein sequence ID" value="MCK8787501.1"/>
    <property type="molecule type" value="Genomic_DNA"/>
</dbReference>
<feature type="transmembrane region" description="Helical" evidence="1">
    <location>
        <begin position="101"/>
        <end position="124"/>
    </location>
</feature>
<keyword evidence="3" id="KW-1185">Reference proteome</keyword>
<protein>
    <submittedName>
        <fullName evidence="2">DUF3341 domain-containing protein</fullName>
    </submittedName>
</protein>
<evidence type="ECO:0000313" key="2">
    <source>
        <dbReference type="EMBL" id="MCK8787501.1"/>
    </source>
</evidence>
<sequence length="181" mass="19232">MSGRQVAPLLGLVAEFDDDAPLLRTLRDARAAGWRGLDAFGPHPLPEAAPLLGVRATPVGIVAASVGVAAAAAQYGVQYWLGVQDYPLNVGGRPPHAWPVFLPAAYIVGVLWAAAAALVGMLLLNRLPRLHHPIFNARGFGRASEDRWFLFLPAADAGFDPVAAELLLRAHGPLRVTELRG</sequence>
<feature type="transmembrane region" description="Helical" evidence="1">
    <location>
        <begin position="59"/>
        <end position="81"/>
    </location>
</feature>
<dbReference type="Pfam" id="PF11821">
    <property type="entry name" value="ActD"/>
    <property type="match status" value="1"/>
</dbReference>
<evidence type="ECO:0000313" key="3">
    <source>
        <dbReference type="Proteomes" id="UP001139516"/>
    </source>
</evidence>
<dbReference type="PANTHER" id="PTHR40394">
    <property type="entry name" value="LIPOPROTEIN-RELATED"/>
    <property type="match status" value="1"/>
</dbReference>
<reference evidence="2" key="1">
    <citation type="submission" date="2022-04" db="EMBL/GenBank/DDBJ databases">
        <title>Roseomonas acroporae sp. nov., isolated from coral Acropora digitifera.</title>
        <authorList>
            <person name="Sun H."/>
        </authorList>
    </citation>
    <scope>NUCLEOTIDE SEQUENCE</scope>
    <source>
        <strain evidence="2">NAR14</strain>
    </source>
</reference>
<dbReference type="InterPro" id="IPR021776">
    <property type="entry name" value="ActD"/>
</dbReference>
<evidence type="ECO:0000256" key="1">
    <source>
        <dbReference type="SAM" id="Phobius"/>
    </source>
</evidence>
<proteinExistence type="predicted"/>
<dbReference type="Proteomes" id="UP001139516">
    <property type="component" value="Unassembled WGS sequence"/>
</dbReference>
<name>A0A9X1YJZ2_9PROT</name>